<accession>A0A413YPN5</accession>
<gene>
    <name evidence="1" type="ORF">DW860_03190</name>
</gene>
<organism evidence="1 2">
    <name type="scientific">Dorea formicigenerans</name>
    <dbReference type="NCBI Taxonomy" id="39486"/>
    <lineage>
        <taxon>Bacteria</taxon>
        <taxon>Bacillati</taxon>
        <taxon>Bacillota</taxon>
        <taxon>Clostridia</taxon>
        <taxon>Lachnospirales</taxon>
        <taxon>Lachnospiraceae</taxon>
        <taxon>Dorea</taxon>
    </lineage>
</organism>
<evidence type="ECO:0000313" key="2">
    <source>
        <dbReference type="Proteomes" id="UP000284742"/>
    </source>
</evidence>
<evidence type="ECO:0000313" key="1">
    <source>
        <dbReference type="EMBL" id="RHC11053.1"/>
    </source>
</evidence>
<dbReference type="EMBL" id="QSHK01000001">
    <property type="protein sequence ID" value="RHC11053.1"/>
    <property type="molecule type" value="Genomic_DNA"/>
</dbReference>
<sequence length="126" mass="14617">MYKNLIDVAKRIVAIANTREQNQQEGFFSLSNPNLSDYDVTYDNQLTEILMNLELDEVMALQTIMYLGRDKDYNSNLTSDEIFLDYKKYIESLGIKTKELEVRQMVEKMPLGKYITDGYAILGIIL</sequence>
<dbReference type="AlphaFoldDB" id="A0A413YPN5"/>
<dbReference type="Proteomes" id="UP000284742">
    <property type="component" value="Unassembled WGS sequence"/>
</dbReference>
<dbReference type="RefSeq" id="WP_117533878.1">
    <property type="nucleotide sequence ID" value="NZ_QSHK01000001.1"/>
</dbReference>
<protein>
    <submittedName>
        <fullName evidence="1">DUF3775 domain-containing protein</fullName>
    </submittedName>
</protein>
<comment type="caution">
    <text evidence="1">The sequence shown here is derived from an EMBL/GenBank/DDBJ whole genome shotgun (WGS) entry which is preliminary data.</text>
</comment>
<reference evidence="1 2" key="1">
    <citation type="submission" date="2018-08" db="EMBL/GenBank/DDBJ databases">
        <title>A genome reference for cultivated species of the human gut microbiota.</title>
        <authorList>
            <person name="Zou Y."/>
            <person name="Xue W."/>
            <person name="Luo G."/>
        </authorList>
    </citation>
    <scope>NUCLEOTIDE SEQUENCE [LARGE SCALE GENOMIC DNA]</scope>
    <source>
        <strain evidence="1 2">AM37-5</strain>
    </source>
</reference>
<proteinExistence type="predicted"/>
<name>A0A413YPN5_9FIRM</name>